<keyword evidence="3" id="KW-1185">Reference proteome</keyword>
<feature type="region of interest" description="Disordered" evidence="1">
    <location>
        <begin position="1"/>
        <end position="26"/>
    </location>
</feature>
<dbReference type="Proteomes" id="UP000603708">
    <property type="component" value="Unassembled WGS sequence"/>
</dbReference>
<keyword evidence="2" id="KW-0456">Lyase</keyword>
<evidence type="ECO:0000313" key="2">
    <source>
        <dbReference type="EMBL" id="GHH83771.1"/>
    </source>
</evidence>
<dbReference type="InterPro" id="IPR009377">
    <property type="entry name" value="EutA"/>
</dbReference>
<dbReference type="RefSeq" id="WP_189935149.1">
    <property type="nucleotide sequence ID" value="NZ_BNCD01000014.1"/>
</dbReference>
<sequence length="543" mass="58346">MPSTAAHRHHEAHSHHPPHTGTDRPRTVYAAHVPDHDHVHDDEALSPLEENPIWQQDNVTLHSVGMDIGSSGTQVVFSRLHLRRISEDLTSRYIVVRRQTVYRSPVELTPYADAEHIDAEALGSIIDRAYGAARVDPAEVDTGVVILTGEALRRRNAEAIARVLAERGGELVNATAGHHMEAMLAAYGSGAARTSYETGQRILVVDIGGGTTKLAVLEDGRVVSTAAVHIGGRLQVVDEDGRIVRLDPAGREHAARAGYDWRLGDTARSEEIERVAETMADLLVTALTSATLPAAVEELHLTEPLTVPGPIDGVMFSGGVAEYVYDREPRSFGDLGAPLGHALRRRVDSGALPFPLLPAGECIRATALGASEYSVQLSGNTGCITDPDALLPRRNLQVVRPVYELGEEVDAAAVTAAVRSRLAALDADPAGADVALALTFTGLPGYDRLIAFARGVRDALAERLAHGRPVYLMLDGDVAMTLGRLLRDELGVTGDLLVIDGLSLHDFDYIDIGRVRYPSNTVPVTIKSLVFSEDPRHRAPSAS</sequence>
<organism evidence="2 3">
    <name type="scientific">Streptomyces sulfonofaciens</name>
    <dbReference type="NCBI Taxonomy" id="68272"/>
    <lineage>
        <taxon>Bacteria</taxon>
        <taxon>Bacillati</taxon>
        <taxon>Actinomycetota</taxon>
        <taxon>Actinomycetes</taxon>
        <taxon>Kitasatosporales</taxon>
        <taxon>Streptomycetaceae</taxon>
        <taxon>Streptomyces</taxon>
    </lineage>
</organism>
<dbReference type="GO" id="GO:0016829">
    <property type="term" value="F:lyase activity"/>
    <property type="evidence" value="ECO:0007669"/>
    <property type="project" value="UniProtKB-KW"/>
</dbReference>
<name>A0A919L5U4_9ACTN</name>
<accession>A0A919L5U4</accession>
<gene>
    <name evidence="2" type="ORF">GCM10018793_46680</name>
</gene>
<dbReference type="AlphaFoldDB" id="A0A919L5U4"/>
<proteinExistence type="predicted"/>
<feature type="compositionally biased region" description="Basic residues" evidence="1">
    <location>
        <begin position="1"/>
        <end position="18"/>
    </location>
</feature>
<dbReference type="Pfam" id="PF06277">
    <property type="entry name" value="EutA"/>
    <property type="match status" value="1"/>
</dbReference>
<dbReference type="Gene3D" id="3.30.420.40">
    <property type="match status" value="1"/>
</dbReference>
<dbReference type="SUPFAM" id="SSF53067">
    <property type="entry name" value="Actin-like ATPase domain"/>
    <property type="match status" value="1"/>
</dbReference>
<dbReference type="InterPro" id="IPR043129">
    <property type="entry name" value="ATPase_NBD"/>
</dbReference>
<comment type="caution">
    <text evidence="2">The sequence shown here is derived from an EMBL/GenBank/DDBJ whole genome shotgun (WGS) entry which is preliminary data.</text>
</comment>
<reference evidence="2" key="2">
    <citation type="submission" date="2020-09" db="EMBL/GenBank/DDBJ databases">
        <authorList>
            <person name="Sun Q."/>
            <person name="Ohkuma M."/>
        </authorList>
    </citation>
    <scope>NUCLEOTIDE SEQUENCE</scope>
    <source>
        <strain evidence="2">JCM 5069</strain>
    </source>
</reference>
<reference evidence="2" key="1">
    <citation type="journal article" date="2014" name="Int. J. Syst. Evol. Microbiol.">
        <title>Complete genome sequence of Corynebacterium casei LMG S-19264T (=DSM 44701T), isolated from a smear-ripened cheese.</title>
        <authorList>
            <consortium name="US DOE Joint Genome Institute (JGI-PGF)"/>
            <person name="Walter F."/>
            <person name="Albersmeier A."/>
            <person name="Kalinowski J."/>
            <person name="Ruckert C."/>
        </authorList>
    </citation>
    <scope>NUCLEOTIDE SEQUENCE</scope>
    <source>
        <strain evidence="2">JCM 5069</strain>
    </source>
</reference>
<dbReference type="EMBL" id="BNCD01000014">
    <property type="protein sequence ID" value="GHH83771.1"/>
    <property type="molecule type" value="Genomic_DNA"/>
</dbReference>
<protein>
    <submittedName>
        <fullName evidence="2">Reactivating factor for ethanolamine ammonia lyase</fullName>
    </submittedName>
</protein>
<evidence type="ECO:0000313" key="3">
    <source>
        <dbReference type="Proteomes" id="UP000603708"/>
    </source>
</evidence>
<evidence type="ECO:0000256" key="1">
    <source>
        <dbReference type="SAM" id="MobiDB-lite"/>
    </source>
</evidence>